<keyword evidence="5" id="KW-0611">Plant defense</keyword>
<evidence type="ECO:0000256" key="1">
    <source>
        <dbReference type="ARBA" id="ARBA00008894"/>
    </source>
</evidence>
<dbReference type="InterPro" id="IPR027417">
    <property type="entry name" value="P-loop_NTPase"/>
</dbReference>
<evidence type="ECO:0000256" key="4">
    <source>
        <dbReference type="ARBA" id="ARBA00022741"/>
    </source>
</evidence>
<dbReference type="EMBL" id="JAUUTY010000007">
    <property type="protein sequence ID" value="KAK1605785.1"/>
    <property type="molecule type" value="Genomic_DNA"/>
</dbReference>
<feature type="region of interest" description="Disordered" evidence="7">
    <location>
        <begin position="1"/>
        <end position="24"/>
    </location>
</feature>
<evidence type="ECO:0000256" key="3">
    <source>
        <dbReference type="ARBA" id="ARBA00022737"/>
    </source>
</evidence>
<dbReference type="GO" id="GO:0006952">
    <property type="term" value="P:defense response"/>
    <property type="evidence" value="ECO:0007669"/>
    <property type="project" value="UniProtKB-KW"/>
</dbReference>
<keyword evidence="3" id="KW-0677">Repeat</keyword>
<feature type="region of interest" description="Disordered" evidence="7">
    <location>
        <begin position="66"/>
        <end position="119"/>
    </location>
</feature>
<sequence length="764" mass="84783">MLDRSLRPPAEAGPGEAGGEGRGNVDRVLFKDLVEMVPLVESLMDRRTNPSYSRRASLVYTPAPAKKVADLRSAKTSQSVSAKKQRDLGGDAGKEDKPASNGENGSVMPMALPGAETKPKDISDIGALREQIDELQKQLLEKEEALRSAENTVSEMNAVYSTIDELRRQVTEKEALIKYTNSQLHNVKITLADKQAYLEKLEWEVKTSNKKVEDLQGDISNMEFEISSLMSLFEKISENVSGDGYDGSMPSYELEALQSVSEIDKIEVDKIEQERVTYAEALAAARENPNEEHLSSVAEARSRLQALDASGWVSSSATSLWPQLPKKSDLAGRFISFLMNKCCDHLCSEEKLERLQQLLLRVHTVIEEADGRYITNSFMLVQLKMISAAMYQGYHVLDNIRYRQHKDSKELVSDSFALSVYVPLKRSRTATGTSSSTNKAFNSDLQSAIQNLEAVVANIVEFVVLLGGCERMCRRPYDAYLRIENFMFGRHVEKQKIIGFLLRHDVPGPLAVLPITGGRGFGKKTIVAHACDDERVRTHFASILHLKGDGLSRITDHERLPGRTLVVVEFVSDVDGDDWTEFYSSVMSMGRGSKVIVFGRDEELSKFGTVKPISVNRLPFEEYRYLFKTLAFGSADPIDHPRLATIVEEFAILLGGSLVSANLIAHAMRKNPSAHFWLCKLNRVRMTVKLNMSRSGVHPNELLDRGRPVHLSNDHYLLSPSAPSCLIPSASGPGNVSGKNVPKVIFGEEAGHIVPPKGDFELIS</sequence>
<proteinExistence type="inferred from homology"/>
<keyword evidence="4" id="KW-0547">Nucleotide-binding</keyword>
<evidence type="ECO:0000313" key="9">
    <source>
        <dbReference type="EMBL" id="KAK1605785.1"/>
    </source>
</evidence>
<evidence type="ECO:0000256" key="2">
    <source>
        <dbReference type="ARBA" id="ARBA00022614"/>
    </source>
</evidence>
<keyword evidence="6" id="KW-0175">Coiled coil</keyword>
<evidence type="ECO:0000313" key="10">
    <source>
        <dbReference type="Proteomes" id="UP001231189"/>
    </source>
</evidence>
<dbReference type="Pfam" id="PF18052">
    <property type="entry name" value="Rx_N"/>
    <property type="match status" value="1"/>
</dbReference>
<gene>
    <name evidence="9" type="ORF">QYE76_029458</name>
</gene>
<dbReference type="InterPro" id="IPR041118">
    <property type="entry name" value="Rx_N"/>
</dbReference>
<dbReference type="PANTHER" id="PTHR33377">
    <property type="entry name" value="OS10G0134700 PROTEIN-RELATED"/>
    <property type="match status" value="1"/>
</dbReference>
<dbReference type="Proteomes" id="UP001231189">
    <property type="component" value="Unassembled WGS sequence"/>
</dbReference>
<reference evidence="9" key="1">
    <citation type="submission" date="2023-07" db="EMBL/GenBank/DDBJ databases">
        <title>A chromosome-level genome assembly of Lolium multiflorum.</title>
        <authorList>
            <person name="Chen Y."/>
            <person name="Copetti D."/>
            <person name="Kolliker R."/>
            <person name="Studer B."/>
        </authorList>
    </citation>
    <scope>NUCLEOTIDE SEQUENCE</scope>
    <source>
        <strain evidence="9">02402/16</strain>
        <tissue evidence="9">Leaf</tissue>
    </source>
</reference>
<evidence type="ECO:0000256" key="6">
    <source>
        <dbReference type="SAM" id="Coils"/>
    </source>
</evidence>
<evidence type="ECO:0000259" key="8">
    <source>
        <dbReference type="Pfam" id="PF18052"/>
    </source>
</evidence>
<dbReference type="AlphaFoldDB" id="A0AAD8QNY6"/>
<dbReference type="PANTHER" id="PTHR33377:SF46">
    <property type="entry name" value="OS10G0134033 PROTEIN"/>
    <property type="match status" value="1"/>
</dbReference>
<feature type="compositionally biased region" description="Basic and acidic residues" evidence="7">
    <location>
        <begin position="84"/>
        <end position="98"/>
    </location>
</feature>
<keyword evidence="2" id="KW-0433">Leucine-rich repeat</keyword>
<feature type="domain" description="Disease resistance N-terminal" evidence="8">
    <location>
        <begin position="330"/>
        <end position="409"/>
    </location>
</feature>
<organism evidence="9 10">
    <name type="scientific">Lolium multiflorum</name>
    <name type="common">Italian ryegrass</name>
    <name type="synonym">Lolium perenne subsp. multiflorum</name>
    <dbReference type="NCBI Taxonomy" id="4521"/>
    <lineage>
        <taxon>Eukaryota</taxon>
        <taxon>Viridiplantae</taxon>
        <taxon>Streptophyta</taxon>
        <taxon>Embryophyta</taxon>
        <taxon>Tracheophyta</taxon>
        <taxon>Spermatophyta</taxon>
        <taxon>Magnoliopsida</taxon>
        <taxon>Liliopsida</taxon>
        <taxon>Poales</taxon>
        <taxon>Poaceae</taxon>
        <taxon>BOP clade</taxon>
        <taxon>Pooideae</taxon>
        <taxon>Poodae</taxon>
        <taxon>Poeae</taxon>
        <taxon>Poeae Chloroplast Group 2 (Poeae type)</taxon>
        <taxon>Loliodinae</taxon>
        <taxon>Loliinae</taxon>
        <taxon>Lolium</taxon>
    </lineage>
</organism>
<feature type="coiled-coil region" evidence="6">
    <location>
        <begin position="125"/>
        <end position="159"/>
    </location>
</feature>
<evidence type="ECO:0000256" key="5">
    <source>
        <dbReference type="ARBA" id="ARBA00022821"/>
    </source>
</evidence>
<protein>
    <recommendedName>
        <fullName evidence="8">Disease resistance N-terminal domain-containing protein</fullName>
    </recommendedName>
</protein>
<dbReference type="SUPFAM" id="SSF52540">
    <property type="entry name" value="P-loop containing nucleoside triphosphate hydrolases"/>
    <property type="match status" value="1"/>
</dbReference>
<name>A0AAD8QNY6_LOLMU</name>
<accession>A0AAD8QNY6</accession>
<comment type="caution">
    <text evidence="9">The sequence shown here is derived from an EMBL/GenBank/DDBJ whole genome shotgun (WGS) entry which is preliminary data.</text>
</comment>
<keyword evidence="10" id="KW-1185">Reference proteome</keyword>
<dbReference type="GO" id="GO:0000166">
    <property type="term" value="F:nucleotide binding"/>
    <property type="evidence" value="ECO:0007669"/>
    <property type="project" value="UniProtKB-KW"/>
</dbReference>
<comment type="similarity">
    <text evidence="1">Belongs to the disease resistance NB-LRR family.</text>
</comment>
<evidence type="ECO:0000256" key="7">
    <source>
        <dbReference type="SAM" id="MobiDB-lite"/>
    </source>
</evidence>